<reference evidence="5" key="2">
    <citation type="submission" date="2021-04" db="EMBL/GenBank/DDBJ databases">
        <authorList>
            <person name="Podell S."/>
        </authorList>
    </citation>
    <scope>NUCLEOTIDE SEQUENCE</scope>
    <source>
        <strain evidence="5">Hildebrandi</strain>
    </source>
</reference>
<reference evidence="5" key="1">
    <citation type="journal article" date="2021" name="Sci. Rep.">
        <title>Diploid genomic architecture of Nitzschia inconspicua, an elite biomass production diatom.</title>
        <authorList>
            <person name="Oliver A."/>
            <person name="Podell S."/>
            <person name="Pinowska A."/>
            <person name="Traller J.C."/>
            <person name="Smith S.R."/>
            <person name="McClure R."/>
            <person name="Beliaev A."/>
            <person name="Bohutskyi P."/>
            <person name="Hill E.A."/>
            <person name="Rabines A."/>
            <person name="Zheng H."/>
            <person name="Allen L.Z."/>
            <person name="Kuo A."/>
            <person name="Grigoriev I.V."/>
            <person name="Allen A.E."/>
            <person name="Hazlebeck D."/>
            <person name="Allen E.E."/>
        </authorList>
    </citation>
    <scope>NUCLEOTIDE SEQUENCE</scope>
    <source>
        <strain evidence="5">Hildebrandi</strain>
    </source>
</reference>
<feature type="domain" description="HSF-type DNA-binding" evidence="4">
    <location>
        <begin position="11"/>
        <end position="107"/>
    </location>
</feature>
<comment type="similarity">
    <text evidence="2">Belongs to the HSF family.</text>
</comment>
<keyword evidence="3" id="KW-1133">Transmembrane helix</keyword>
<protein>
    <submittedName>
        <fullName evidence="5">HSF-type DNA-binding protein</fullName>
    </submittedName>
</protein>
<organism evidence="5 6">
    <name type="scientific">Nitzschia inconspicua</name>
    <dbReference type="NCBI Taxonomy" id="303405"/>
    <lineage>
        <taxon>Eukaryota</taxon>
        <taxon>Sar</taxon>
        <taxon>Stramenopiles</taxon>
        <taxon>Ochrophyta</taxon>
        <taxon>Bacillariophyta</taxon>
        <taxon>Bacillariophyceae</taxon>
        <taxon>Bacillariophycidae</taxon>
        <taxon>Bacillariales</taxon>
        <taxon>Bacillariaceae</taxon>
        <taxon>Nitzschia</taxon>
    </lineage>
</organism>
<evidence type="ECO:0000256" key="1">
    <source>
        <dbReference type="ARBA" id="ARBA00023125"/>
    </source>
</evidence>
<sequence length="488" mass="56248">MDELRIKDASPDLSFPLRLYLMLRDADEEFPSAIQWVSSSNGRIFEVKDPEELEKNVLPVYFKSSIKYSSFRRQLLGYGFESIGKRQYTHKIFCRHDPKACEQVERIKTKPKKNKAVNRFLLTSTVQPLVSHEQGVDPVLIPLEPLGKHHHQRRDSEDIEPIGVFNDQGEIDSDEEDLYMNVLRLFPISSNPNPPTRISPATLVQDDQLVRKEQNASPQHSPLKALWSSYAARMDNELEPRLIQEMLAAPNPWYSFTPSMTPEQQAIVELFSPITLPGAFYYLQMNELAFAISTFVIVSHTFLCFYTNFYNWAWYKSAVGPLQHIGWDMLLNHLMNSTFLLLGPTVFGANCIPVALGIILANSIAQAINYKCHFEAFILKPVLPTGNVSTEFSKFARVLQYKLGRHVRRAIQFYFCAWLFLAISLFRAKDGFTPMLAVFVYNLSPFVSDMSYWLEFSKQLLFLPKRNRTFLCDRHLRIFISTEAKSCQ</sequence>
<dbReference type="SMART" id="SM00415">
    <property type="entry name" value="HSF"/>
    <property type="match status" value="1"/>
</dbReference>
<dbReference type="Proteomes" id="UP000693970">
    <property type="component" value="Unassembled WGS sequence"/>
</dbReference>
<feature type="transmembrane region" description="Helical" evidence="3">
    <location>
        <begin position="288"/>
        <end position="309"/>
    </location>
</feature>
<gene>
    <name evidence="5" type="ORF">IV203_017041</name>
</gene>
<accession>A0A9K3KRK4</accession>
<proteinExistence type="inferred from homology"/>
<dbReference type="InterPro" id="IPR000232">
    <property type="entry name" value="HSF_DNA-bd"/>
</dbReference>
<keyword evidence="6" id="KW-1185">Reference proteome</keyword>
<dbReference type="PANTHER" id="PTHR10015:SF206">
    <property type="entry name" value="HSF-TYPE DNA-BINDING DOMAIN-CONTAINING PROTEIN"/>
    <property type="match status" value="1"/>
</dbReference>
<dbReference type="AlphaFoldDB" id="A0A9K3KRK4"/>
<dbReference type="GO" id="GO:0003700">
    <property type="term" value="F:DNA-binding transcription factor activity"/>
    <property type="evidence" value="ECO:0007669"/>
    <property type="project" value="InterPro"/>
</dbReference>
<feature type="transmembrane region" description="Helical" evidence="3">
    <location>
        <begin position="339"/>
        <end position="361"/>
    </location>
</feature>
<keyword evidence="1 5" id="KW-0238">DNA-binding</keyword>
<dbReference type="Pfam" id="PF00447">
    <property type="entry name" value="HSF_DNA-bind"/>
    <property type="match status" value="1"/>
</dbReference>
<keyword evidence="3" id="KW-0472">Membrane</keyword>
<feature type="transmembrane region" description="Helical" evidence="3">
    <location>
        <begin position="411"/>
        <end position="428"/>
    </location>
</feature>
<evidence type="ECO:0000313" key="5">
    <source>
        <dbReference type="EMBL" id="KAG7348336.1"/>
    </source>
</evidence>
<dbReference type="GO" id="GO:0043565">
    <property type="term" value="F:sequence-specific DNA binding"/>
    <property type="evidence" value="ECO:0007669"/>
    <property type="project" value="InterPro"/>
</dbReference>
<evidence type="ECO:0000256" key="2">
    <source>
        <dbReference type="RuleBase" id="RU004020"/>
    </source>
</evidence>
<dbReference type="EMBL" id="JAGRRH010000020">
    <property type="protein sequence ID" value="KAG7348336.1"/>
    <property type="molecule type" value="Genomic_DNA"/>
</dbReference>
<evidence type="ECO:0000256" key="3">
    <source>
        <dbReference type="SAM" id="Phobius"/>
    </source>
</evidence>
<evidence type="ECO:0000259" key="4">
    <source>
        <dbReference type="SMART" id="SM00415"/>
    </source>
</evidence>
<keyword evidence="3" id="KW-0812">Transmembrane</keyword>
<name>A0A9K3KRK4_9STRA</name>
<evidence type="ECO:0000313" key="6">
    <source>
        <dbReference type="Proteomes" id="UP000693970"/>
    </source>
</evidence>
<dbReference type="OrthoDB" id="70209at2759"/>
<dbReference type="PANTHER" id="PTHR10015">
    <property type="entry name" value="HEAT SHOCK TRANSCRIPTION FACTOR"/>
    <property type="match status" value="1"/>
</dbReference>
<comment type="caution">
    <text evidence="5">The sequence shown here is derived from an EMBL/GenBank/DDBJ whole genome shotgun (WGS) entry which is preliminary data.</text>
</comment>